<evidence type="ECO:0000313" key="1">
    <source>
        <dbReference type="EMBL" id="PKY50390.1"/>
    </source>
</evidence>
<accession>A0A2I1GUR3</accession>
<gene>
    <name evidence="1" type="ORF">RhiirA4_466873</name>
</gene>
<dbReference type="EMBL" id="LLXI01000871">
    <property type="protein sequence ID" value="PKY50390.1"/>
    <property type="molecule type" value="Genomic_DNA"/>
</dbReference>
<sequence>MDQKIRNGVFITVSKNVVEIYIGLVQKQGYKVIKAYSGWKLPHVSDNNFKIRSLKHMLDILTNKVIQNARSITSDSDNSGDSTDNLDYVDYWGIPSIPRSSRIKFE</sequence>
<protein>
    <submittedName>
        <fullName evidence="1">Uncharacterized protein</fullName>
    </submittedName>
</protein>
<name>A0A2I1GUR3_9GLOM</name>
<dbReference type="Proteomes" id="UP000234323">
    <property type="component" value="Unassembled WGS sequence"/>
</dbReference>
<organism evidence="1 2">
    <name type="scientific">Rhizophagus irregularis</name>
    <dbReference type="NCBI Taxonomy" id="588596"/>
    <lineage>
        <taxon>Eukaryota</taxon>
        <taxon>Fungi</taxon>
        <taxon>Fungi incertae sedis</taxon>
        <taxon>Mucoromycota</taxon>
        <taxon>Glomeromycotina</taxon>
        <taxon>Glomeromycetes</taxon>
        <taxon>Glomerales</taxon>
        <taxon>Glomeraceae</taxon>
        <taxon>Rhizophagus</taxon>
    </lineage>
</organism>
<proteinExistence type="predicted"/>
<reference evidence="1 2" key="1">
    <citation type="submission" date="2015-10" db="EMBL/GenBank/DDBJ databases">
        <title>Genome analyses suggest a sexual origin of heterokaryosis in a supposedly ancient asexual fungus.</title>
        <authorList>
            <person name="Ropars J."/>
            <person name="Sedzielewska K."/>
            <person name="Noel J."/>
            <person name="Charron P."/>
            <person name="Farinelli L."/>
            <person name="Marton T."/>
            <person name="Kruger M."/>
            <person name="Pelin A."/>
            <person name="Brachmann A."/>
            <person name="Corradi N."/>
        </authorList>
    </citation>
    <scope>NUCLEOTIDE SEQUENCE [LARGE SCALE GENOMIC DNA]</scope>
    <source>
        <strain evidence="1 2">A4</strain>
    </source>
</reference>
<evidence type="ECO:0000313" key="2">
    <source>
        <dbReference type="Proteomes" id="UP000234323"/>
    </source>
</evidence>
<comment type="caution">
    <text evidence="1">The sequence shown here is derived from an EMBL/GenBank/DDBJ whole genome shotgun (WGS) entry which is preliminary data.</text>
</comment>
<dbReference type="AlphaFoldDB" id="A0A2I1GUR3"/>
<keyword evidence="2" id="KW-1185">Reference proteome</keyword>